<proteinExistence type="inferred from homology"/>
<sequence length="294" mass="32414">MSLNNIDLDTLEIFRTVASEGSITKAANQLHRVQSNISTRIIQLEERLGVSLFHRISRTLELTSDGKLLLPYANQLLNLANETDNLFRHHPVSGNLKVGSMESTAASRLPGLLASYHQQYPEVQITLTTDTTESLIAQVTQYQLDVAFVASTDIDQSTLISTPVFQENLVLICASHKQFCSLDALLNEKLITFRSGCAYRKKLENWIIDMGGVIRNHLEMNSYHAIIACVSAGSGIALIPESVLMLTSHSGVTVFQLPERYAQSSTVLIQRSQDASPRINTLHTFFSGNTGPAV</sequence>
<name>A0A839IQB6_9GAMM</name>
<dbReference type="Gene3D" id="1.10.10.10">
    <property type="entry name" value="Winged helix-like DNA-binding domain superfamily/Winged helix DNA-binding domain"/>
    <property type="match status" value="1"/>
</dbReference>
<dbReference type="RefSeq" id="WP_182809472.1">
    <property type="nucleotide sequence ID" value="NZ_JACJFM010000018.1"/>
</dbReference>
<dbReference type="InterPro" id="IPR036388">
    <property type="entry name" value="WH-like_DNA-bd_sf"/>
</dbReference>
<dbReference type="Pfam" id="PF00126">
    <property type="entry name" value="HTH_1"/>
    <property type="match status" value="1"/>
</dbReference>
<evidence type="ECO:0000313" key="7">
    <source>
        <dbReference type="Proteomes" id="UP000565262"/>
    </source>
</evidence>
<keyword evidence="4" id="KW-0804">Transcription</keyword>
<dbReference type="GO" id="GO:0003700">
    <property type="term" value="F:DNA-binding transcription factor activity"/>
    <property type="evidence" value="ECO:0007669"/>
    <property type="project" value="InterPro"/>
</dbReference>
<feature type="domain" description="HTH lysR-type" evidence="5">
    <location>
        <begin position="6"/>
        <end position="63"/>
    </location>
</feature>
<dbReference type="PANTHER" id="PTHR30126">
    <property type="entry name" value="HTH-TYPE TRANSCRIPTIONAL REGULATOR"/>
    <property type="match status" value="1"/>
</dbReference>
<dbReference type="PROSITE" id="PS50931">
    <property type="entry name" value="HTH_LYSR"/>
    <property type="match status" value="1"/>
</dbReference>
<dbReference type="AlphaFoldDB" id="A0A839IQB6"/>
<evidence type="ECO:0000256" key="3">
    <source>
        <dbReference type="ARBA" id="ARBA00023125"/>
    </source>
</evidence>
<dbReference type="FunFam" id="1.10.10.10:FF:000001">
    <property type="entry name" value="LysR family transcriptional regulator"/>
    <property type="match status" value="1"/>
</dbReference>
<organism evidence="6 7">
    <name type="scientific">Oceanospirillum sediminis</name>
    <dbReference type="NCBI Taxonomy" id="2760088"/>
    <lineage>
        <taxon>Bacteria</taxon>
        <taxon>Pseudomonadati</taxon>
        <taxon>Pseudomonadota</taxon>
        <taxon>Gammaproteobacteria</taxon>
        <taxon>Oceanospirillales</taxon>
        <taxon>Oceanospirillaceae</taxon>
        <taxon>Oceanospirillum</taxon>
    </lineage>
</organism>
<dbReference type="Proteomes" id="UP000565262">
    <property type="component" value="Unassembled WGS sequence"/>
</dbReference>
<evidence type="ECO:0000259" key="5">
    <source>
        <dbReference type="PROSITE" id="PS50931"/>
    </source>
</evidence>
<keyword evidence="3" id="KW-0238">DNA-binding</keyword>
<dbReference type="InterPro" id="IPR005119">
    <property type="entry name" value="LysR_subst-bd"/>
</dbReference>
<protein>
    <submittedName>
        <fullName evidence="6">LysR family transcriptional regulator</fullName>
    </submittedName>
</protein>
<comment type="similarity">
    <text evidence="1">Belongs to the LysR transcriptional regulatory family.</text>
</comment>
<dbReference type="EMBL" id="JACJFM010000018">
    <property type="protein sequence ID" value="MBB1487693.1"/>
    <property type="molecule type" value="Genomic_DNA"/>
</dbReference>
<accession>A0A839IQB6</accession>
<dbReference type="Gene3D" id="3.40.190.290">
    <property type="match status" value="1"/>
</dbReference>
<dbReference type="SUPFAM" id="SSF53850">
    <property type="entry name" value="Periplasmic binding protein-like II"/>
    <property type="match status" value="1"/>
</dbReference>
<keyword evidence="2" id="KW-0805">Transcription regulation</keyword>
<dbReference type="InterPro" id="IPR036390">
    <property type="entry name" value="WH_DNA-bd_sf"/>
</dbReference>
<dbReference type="InterPro" id="IPR000847">
    <property type="entry name" value="LysR_HTH_N"/>
</dbReference>
<reference evidence="6 7" key="1">
    <citation type="submission" date="2020-08" db="EMBL/GenBank/DDBJ databases">
        <title>Oceanospirillum sp. nov. isolated from marine sediment.</title>
        <authorList>
            <person name="Ji X."/>
        </authorList>
    </citation>
    <scope>NUCLEOTIDE SEQUENCE [LARGE SCALE GENOMIC DNA]</scope>
    <source>
        <strain evidence="6 7">D5</strain>
    </source>
</reference>
<keyword evidence="7" id="KW-1185">Reference proteome</keyword>
<dbReference type="PANTHER" id="PTHR30126:SF40">
    <property type="entry name" value="HTH-TYPE TRANSCRIPTIONAL REGULATOR GLTR"/>
    <property type="match status" value="1"/>
</dbReference>
<dbReference type="SUPFAM" id="SSF46785">
    <property type="entry name" value="Winged helix' DNA-binding domain"/>
    <property type="match status" value="1"/>
</dbReference>
<dbReference type="GO" id="GO:0000976">
    <property type="term" value="F:transcription cis-regulatory region binding"/>
    <property type="evidence" value="ECO:0007669"/>
    <property type="project" value="TreeGrafter"/>
</dbReference>
<evidence type="ECO:0000313" key="6">
    <source>
        <dbReference type="EMBL" id="MBB1487693.1"/>
    </source>
</evidence>
<gene>
    <name evidence="6" type="ORF">H4O21_13870</name>
</gene>
<dbReference type="PRINTS" id="PR00039">
    <property type="entry name" value="HTHLYSR"/>
</dbReference>
<dbReference type="Pfam" id="PF03466">
    <property type="entry name" value="LysR_substrate"/>
    <property type="match status" value="1"/>
</dbReference>
<evidence type="ECO:0000256" key="1">
    <source>
        <dbReference type="ARBA" id="ARBA00009437"/>
    </source>
</evidence>
<comment type="caution">
    <text evidence="6">The sequence shown here is derived from an EMBL/GenBank/DDBJ whole genome shotgun (WGS) entry which is preliminary data.</text>
</comment>
<evidence type="ECO:0000256" key="2">
    <source>
        <dbReference type="ARBA" id="ARBA00023015"/>
    </source>
</evidence>
<evidence type="ECO:0000256" key="4">
    <source>
        <dbReference type="ARBA" id="ARBA00023163"/>
    </source>
</evidence>